<gene>
    <name evidence="12" type="ORF">GCM10008025_27230</name>
</gene>
<dbReference type="PANTHER" id="PTHR12358:SF54">
    <property type="entry name" value="SPHINGOSINE KINASE RELATED PROTEIN"/>
    <property type="match status" value="1"/>
</dbReference>
<dbReference type="InterPro" id="IPR001206">
    <property type="entry name" value="Diacylglycerol_kinase_cat_dom"/>
</dbReference>
<dbReference type="SMART" id="SM00046">
    <property type="entry name" value="DAGKc"/>
    <property type="match status" value="1"/>
</dbReference>
<dbReference type="PANTHER" id="PTHR12358">
    <property type="entry name" value="SPHINGOSINE KINASE"/>
    <property type="match status" value="1"/>
</dbReference>
<dbReference type="InterPro" id="IPR050187">
    <property type="entry name" value="Lipid_Phosphate_FormReg"/>
</dbReference>
<keyword evidence="7" id="KW-0067">ATP-binding</keyword>
<dbReference type="InterPro" id="IPR005218">
    <property type="entry name" value="Diacylglycerol/lipid_kinase"/>
</dbReference>
<evidence type="ECO:0000256" key="4">
    <source>
        <dbReference type="ARBA" id="ARBA00022679"/>
    </source>
</evidence>
<dbReference type="PROSITE" id="PS50146">
    <property type="entry name" value="DAGK"/>
    <property type="match status" value="1"/>
</dbReference>
<proteinExistence type="inferred from homology"/>
<dbReference type="GO" id="GO:0016301">
    <property type="term" value="F:kinase activity"/>
    <property type="evidence" value="ECO:0007669"/>
    <property type="project" value="UniProtKB-KW"/>
</dbReference>
<organism evidence="12 13">
    <name type="scientific">Ornithinibacillus halotolerans</name>
    <dbReference type="NCBI Taxonomy" id="1274357"/>
    <lineage>
        <taxon>Bacteria</taxon>
        <taxon>Bacillati</taxon>
        <taxon>Bacillota</taxon>
        <taxon>Bacilli</taxon>
        <taxon>Bacillales</taxon>
        <taxon>Bacillaceae</taxon>
        <taxon>Ornithinibacillus</taxon>
    </lineage>
</organism>
<reference evidence="12" key="2">
    <citation type="submission" date="2020-09" db="EMBL/GenBank/DDBJ databases">
        <authorList>
            <person name="Sun Q."/>
            <person name="Zhou Y."/>
        </authorList>
    </citation>
    <scope>NUCLEOTIDE SEQUENCE</scope>
    <source>
        <strain evidence="12">CGMCC 1.12408</strain>
    </source>
</reference>
<dbReference type="InterPro" id="IPR017438">
    <property type="entry name" value="ATP-NAD_kinase_N"/>
</dbReference>
<keyword evidence="5" id="KW-0547">Nucleotide-binding</keyword>
<comment type="cofactor">
    <cofactor evidence="1">
        <name>Mg(2+)</name>
        <dbReference type="ChEBI" id="CHEBI:18420"/>
    </cofactor>
</comment>
<comment type="similarity">
    <text evidence="2">Belongs to the diacylglycerol/lipid kinase family.</text>
</comment>
<dbReference type="Pfam" id="PF00781">
    <property type="entry name" value="DAGK_cat"/>
    <property type="match status" value="1"/>
</dbReference>
<evidence type="ECO:0000256" key="2">
    <source>
        <dbReference type="ARBA" id="ARBA00005983"/>
    </source>
</evidence>
<evidence type="ECO:0000313" key="13">
    <source>
        <dbReference type="Proteomes" id="UP000613512"/>
    </source>
</evidence>
<dbReference type="EMBL" id="BMEY01000014">
    <property type="protein sequence ID" value="GGA82601.1"/>
    <property type="molecule type" value="Genomic_DNA"/>
</dbReference>
<name>A0A916WAY8_9BACI</name>
<evidence type="ECO:0000313" key="12">
    <source>
        <dbReference type="EMBL" id="GGA82601.1"/>
    </source>
</evidence>
<evidence type="ECO:0000256" key="3">
    <source>
        <dbReference type="ARBA" id="ARBA00022516"/>
    </source>
</evidence>
<evidence type="ECO:0000256" key="10">
    <source>
        <dbReference type="ARBA" id="ARBA00023264"/>
    </source>
</evidence>
<reference evidence="12" key="1">
    <citation type="journal article" date="2014" name="Int. J. Syst. Evol. Microbiol.">
        <title>Complete genome sequence of Corynebacterium casei LMG S-19264T (=DSM 44701T), isolated from a smear-ripened cheese.</title>
        <authorList>
            <consortium name="US DOE Joint Genome Institute (JGI-PGF)"/>
            <person name="Walter F."/>
            <person name="Albersmeier A."/>
            <person name="Kalinowski J."/>
            <person name="Ruckert C."/>
        </authorList>
    </citation>
    <scope>NUCLEOTIDE SEQUENCE</scope>
    <source>
        <strain evidence="12">CGMCC 1.12408</strain>
    </source>
</reference>
<comment type="caution">
    <text evidence="12">The sequence shown here is derived from an EMBL/GenBank/DDBJ whole genome shotgun (WGS) entry which is preliminary data.</text>
</comment>
<keyword evidence="10" id="KW-1208">Phospholipid metabolism</keyword>
<dbReference type="SUPFAM" id="SSF111331">
    <property type="entry name" value="NAD kinase/diacylglycerol kinase-like"/>
    <property type="match status" value="1"/>
</dbReference>
<dbReference type="GO" id="GO:0008654">
    <property type="term" value="P:phospholipid biosynthetic process"/>
    <property type="evidence" value="ECO:0007669"/>
    <property type="project" value="UniProtKB-KW"/>
</dbReference>
<keyword evidence="9" id="KW-0594">Phospholipid biosynthesis</keyword>
<keyword evidence="3" id="KW-0444">Lipid biosynthesis</keyword>
<accession>A0A916WAY8</accession>
<evidence type="ECO:0000259" key="11">
    <source>
        <dbReference type="PROSITE" id="PS50146"/>
    </source>
</evidence>
<keyword evidence="4" id="KW-0808">Transferase</keyword>
<dbReference type="NCBIfam" id="TIGR00147">
    <property type="entry name" value="YegS/Rv2252/BmrU family lipid kinase"/>
    <property type="match status" value="1"/>
</dbReference>
<keyword evidence="8" id="KW-0443">Lipid metabolism</keyword>
<dbReference type="Gene3D" id="2.60.200.40">
    <property type="match status" value="1"/>
</dbReference>
<dbReference type="Pfam" id="PF19279">
    <property type="entry name" value="YegS_C"/>
    <property type="match status" value="1"/>
</dbReference>
<evidence type="ECO:0000256" key="7">
    <source>
        <dbReference type="ARBA" id="ARBA00022840"/>
    </source>
</evidence>
<evidence type="ECO:0000256" key="1">
    <source>
        <dbReference type="ARBA" id="ARBA00001946"/>
    </source>
</evidence>
<dbReference type="Gene3D" id="3.40.50.10330">
    <property type="entry name" value="Probable inorganic polyphosphate/atp-NAD kinase, domain 1"/>
    <property type="match status" value="1"/>
</dbReference>
<dbReference type="InterPro" id="IPR016064">
    <property type="entry name" value="NAD/diacylglycerol_kinase_sf"/>
</dbReference>
<sequence>MYIFIVNPVAGNGRGWKVFQKLVKSDLYNDINSQYYVTEYEGHAEEISRRICKENKKIKTVIIIGGDGTVNEVVNGLGSSGIPISFIPGGSGNDFARGCNIDGSPLAILEKIIAGKEGKLYWTGNLTSDSITKTFANSIGIGFDAQIAQRANQSSYKNFFNRLHLGTLSYVLALIHVLFKFKPFNASIEVNGTIRTIHNCWMVTIANHQYYGGGMKIIPTAKIQPEVLPVLIIHDISKWKVLGLFITVFFGKHIGFKEVELFETDKIKLRLEAPMAIQIDGQNSSSQYCEIVKNKQPIQIMGADF</sequence>
<dbReference type="GO" id="GO:0005524">
    <property type="term" value="F:ATP binding"/>
    <property type="evidence" value="ECO:0007669"/>
    <property type="project" value="UniProtKB-KW"/>
</dbReference>
<evidence type="ECO:0000256" key="6">
    <source>
        <dbReference type="ARBA" id="ARBA00022777"/>
    </source>
</evidence>
<dbReference type="InterPro" id="IPR045540">
    <property type="entry name" value="YegS/DAGK_C"/>
</dbReference>
<feature type="domain" description="DAGKc" evidence="11">
    <location>
        <begin position="1"/>
        <end position="128"/>
    </location>
</feature>
<keyword evidence="6 12" id="KW-0418">Kinase</keyword>
<protein>
    <submittedName>
        <fullName evidence="12">Diacylglycerol kinase</fullName>
    </submittedName>
</protein>
<evidence type="ECO:0000256" key="5">
    <source>
        <dbReference type="ARBA" id="ARBA00022741"/>
    </source>
</evidence>
<evidence type="ECO:0000256" key="9">
    <source>
        <dbReference type="ARBA" id="ARBA00023209"/>
    </source>
</evidence>
<keyword evidence="13" id="KW-1185">Reference proteome</keyword>
<dbReference type="AlphaFoldDB" id="A0A916WAY8"/>
<evidence type="ECO:0000256" key="8">
    <source>
        <dbReference type="ARBA" id="ARBA00023098"/>
    </source>
</evidence>
<dbReference type="RefSeq" id="WP_188385218.1">
    <property type="nucleotide sequence ID" value="NZ_BMEY01000014.1"/>
</dbReference>
<dbReference type="Proteomes" id="UP000613512">
    <property type="component" value="Unassembled WGS sequence"/>
</dbReference>